<proteinExistence type="predicted"/>
<dbReference type="GO" id="GO:0018773">
    <property type="term" value="F:acetylpyruvate hydrolase activity"/>
    <property type="evidence" value="ECO:0007669"/>
    <property type="project" value="TreeGrafter"/>
</dbReference>
<accession>A0A9D2U9S1</accession>
<keyword evidence="1" id="KW-0479">Metal-binding</keyword>
<feature type="domain" description="Fumarylacetoacetase-like C-terminal" evidence="2">
    <location>
        <begin position="27"/>
        <end position="224"/>
    </location>
</feature>
<keyword evidence="3" id="KW-0378">Hydrolase</keyword>
<dbReference type="InterPro" id="IPR036663">
    <property type="entry name" value="Fumarylacetoacetase_C_sf"/>
</dbReference>
<dbReference type="GO" id="GO:0046872">
    <property type="term" value="F:metal ion binding"/>
    <property type="evidence" value="ECO:0007669"/>
    <property type="project" value="UniProtKB-KW"/>
</dbReference>
<evidence type="ECO:0000313" key="3">
    <source>
        <dbReference type="EMBL" id="HJD45140.1"/>
    </source>
</evidence>
<dbReference type="Pfam" id="PF01557">
    <property type="entry name" value="FAA_hydrolase"/>
    <property type="match status" value="1"/>
</dbReference>
<dbReference type="PANTHER" id="PTHR11820:SF90">
    <property type="entry name" value="FLUTATHIONE S-TRANSFERASE"/>
    <property type="match status" value="1"/>
</dbReference>
<dbReference type="Proteomes" id="UP000823889">
    <property type="component" value="Unassembled WGS sequence"/>
</dbReference>
<dbReference type="InterPro" id="IPR011234">
    <property type="entry name" value="Fumarylacetoacetase-like_C"/>
</dbReference>
<dbReference type="AlphaFoldDB" id="A0A9D2U9S1"/>
<evidence type="ECO:0000313" key="4">
    <source>
        <dbReference type="Proteomes" id="UP000823889"/>
    </source>
</evidence>
<evidence type="ECO:0000256" key="1">
    <source>
        <dbReference type="ARBA" id="ARBA00022723"/>
    </source>
</evidence>
<feature type="non-terminal residue" evidence="3">
    <location>
        <position position="231"/>
    </location>
</feature>
<protein>
    <submittedName>
        <fullName evidence="3">Fumarylacetoacetate hydrolase family protein</fullName>
    </submittedName>
</protein>
<comment type="caution">
    <text evidence="3">The sequence shown here is derived from an EMBL/GenBank/DDBJ whole genome shotgun (WGS) entry which is preliminary data.</text>
</comment>
<organism evidence="3 4">
    <name type="scientific">Candidatus Paenalcaligenes intestinipullorum</name>
    <dbReference type="NCBI Taxonomy" id="2838718"/>
    <lineage>
        <taxon>Bacteria</taxon>
        <taxon>Pseudomonadati</taxon>
        <taxon>Pseudomonadota</taxon>
        <taxon>Betaproteobacteria</taxon>
        <taxon>Burkholderiales</taxon>
        <taxon>Alcaligenaceae</taxon>
        <taxon>Paenalcaligenes</taxon>
    </lineage>
</organism>
<evidence type="ECO:0000259" key="2">
    <source>
        <dbReference type="Pfam" id="PF01557"/>
    </source>
</evidence>
<dbReference type="PANTHER" id="PTHR11820">
    <property type="entry name" value="ACYLPYRUVASE"/>
    <property type="match status" value="1"/>
</dbReference>
<reference evidence="3" key="2">
    <citation type="submission" date="2021-04" db="EMBL/GenBank/DDBJ databases">
        <authorList>
            <person name="Gilroy R."/>
        </authorList>
    </citation>
    <scope>NUCLEOTIDE SEQUENCE</scope>
    <source>
        <strain evidence="3">9264</strain>
    </source>
</reference>
<name>A0A9D2U9S1_9BURK</name>
<gene>
    <name evidence="3" type="ORF">H9906_08980</name>
</gene>
<dbReference type="Gene3D" id="3.90.850.10">
    <property type="entry name" value="Fumarylacetoacetase-like, C-terminal domain"/>
    <property type="match status" value="1"/>
</dbReference>
<dbReference type="SUPFAM" id="SSF56529">
    <property type="entry name" value="FAH"/>
    <property type="match status" value="1"/>
</dbReference>
<sequence>MNWLIPPAPPVAMQVLGESTQFPLTRIFCVGRNYAAHAQEMGQTERADPFFFMKPAHAYTPLSAEHAVDWPYPSNTSDLHHEVELVVALKQGGQNLSPEQARACVAGYAIGIDMTRRDLQAQAKQKSHPWEAAKAFDHSAPIGPIQRIEQTGWLDHGAITLLVNGKVRQQGDLNQMLWPVDQAIAYLSTLFTLMPGDILMTGTPSGVGAIQKGDQLEACIEGLESVSLALS</sequence>
<reference evidence="3" key="1">
    <citation type="journal article" date="2021" name="PeerJ">
        <title>Extensive microbial diversity within the chicken gut microbiome revealed by metagenomics and culture.</title>
        <authorList>
            <person name="Gilroy R."/>
            <person name="Ravi A."/>
            <person name="Getino M."/>
            <person name="Pursley I."/>
            <person name="Horton D.L."/>
            <person name="Alikhan N.F."/>
            <person name="Baker D."/>
            <person name="Gharbi K."/>
            <person name="Hall N."/>
            <person name="Watson M."/>
            <person name="Adriaenssens E.M."/>
            <person name="Foster-Nyarko E."/>
            <person name="Jarju S."/>
            <person name="Secka A."/>
            <person name="Antonio M."/>
            <person name="Oren A."/>
            <person name="Chaudhuri R.R."/>
            <person name="La Ragione R."/>
            <person name="Hildebrand F."/>
            <person name="Pallen M.J."/>
        </authorList>
    </citation>
    <scope>NUCLEOTIDE SEQUENCE</scope>
    <source>
        <strain evidence="3">9264</strain>
    </source>
</reference>
<dbReference type="EMBL" id="DWUQ01000187">
    <property type="protein sequence ID" value="HJD45140.1"/>
    <property type="molecule type" value="Genomic_DNA"/>
</dbReference>